<dbReference type="Proteomes" id="UP001150238">
    <property type="component" value="Unassembled WGS sequence"/>
</dbReference>
<comment type="caution">
    <text evidence="2">The sequence shown here is derived from an EMBL/GenBank/DDBJ whole genome shotgun (WGS) entry which is preliminary data.</text>
</comment>
<feature type="compositionally biased region" description="Basic and acidic residues" evidence="1">
    <location>
        <begin position="262"/>
        <end position="278"/>
    </location>
</feature>
<protein>
    <submittedName>
        <fullName evidence="2">Uncharacterized protein</fullName>
    </submittedName>
</protein>
<proteinExistence type="predicted"/>
<sequence>MSPYLTQIRRRSTPHRSFMPLSQVQDTYLRNTLSMTLSANYMLYLFRGVWVPSCKLEGQEKKKKLQGQRLVDMLNWEVRLVSCQHRHTTYYTSRHMNITFDTSPKHLLLAGAANVEQPALPKTSATTKNPQEKPSAPQPRTERPPPTPLEDHTGLGEPDTRAITNAKPKYKQYHKFRRVEGWEDHLKWLAMPREGEEDAVKENMLLTKFFTQWLRHGLGTLPAPTDAQEQVLSEDTHPRTIDLAISRLSPIKQACIYSPGHPQREDRSTSYKDTADAR</sequence>
<dbReference type="EMBL" id="JANVFS010000007">
    <property type="protein sequence ID" value="KAJ4489756.1"/>
    <property type="molecule type" value="Genomic_DNA"/>
</dbReference>
<feature type="compositionally biased region" description="Basic and acidic residues" evidence="1">
    <location>
        <begin position="149"/>
        <end position="160"/>
    </location>
</feature>
<organism evidence="2 3">
    <name type="scientific">Lentinula lateritia</name>
    <dbReference type="NCBI Taxonomy" id="40482"/>
    <lineage>
        <taxon>Eukaryota</taxon>
        <taxon>Fungi</taxon>
        <taxon>Dikarya</taxon>
        <taxon>Basidiomycota</taxon>
        <taxon>Agaricomycotina</taxon>
        <taxon>Agaricomycetes</taxon>
        <taxon>Agaricomycetidae</taxon>
        <taxon>Agaricales</taxon>
        <taxon>Marasmiineae</taxon>
        <taxon>Omphalotaceae</taxon>
        <taxon>Lentinula</taxon>
    </lineage>
</organism>
<feature type="region of interest" description="Disordered" evidence="1">
    <location>
        <begin position="119"/>
        <end position="161"/>
    </location>
</feature>
<accession>A0A9W9ATB8</accession>
<reference evidence="2" key="2">
    <citation type="journal article" date="2023" name="Proc. Natl. Acad. Sci. U.S.A.">
        <title>A global phylogenomic analysis of the shiitake genus Lentinula.</title>
        <authorList>
            <person name="Sierra-Patev S."/>
            <person name="Min B."/>
            <person name="Naranjo-Ortiz M."/>
            <person name="Looney B."/>
            <person name="Konkel Z."/>
            <person name="Slot J.C."/>
            <person name="Sakamoto Y."/>
            <person name="Steenwyk J.L."/>
            <person name="Rokas A."/>
            <person name="Carro J."/>
            <person name="Camarero S."/>
            <person name="Ferreira P."/>
            <person name="Molpeceres G."/>
            <person name="Ruiz-Duenas F.J."/>
            <person name="Serrano A."/>
            <person name="Henrissat B."/>
            <person name="Drula E."/>
            <person name="Hughes K.W."/>
            <person name="Mata J.L."/>
            <person name="Ishikawa N.K."/>
            <person name="Vargas-Isla R."/>
            <person name="Ushijima S."/>
            <person name="Smith C.A."/>
            <person name="Donoghue J."/>
            <person name="Ahrendt S."/>
            <person name="Andreopoulos W."/>
            <person name="He G."/>
            <person name="LaButti K."/>
            <person name="Lipzen A."/>
            <person name="Ng V."/>
            <person name="Riley R."/>
            <person name="Sandor L."/>
            <person name="Barry K."/>
            <person name="Martinez A.T."/>
            <person name="Xiao Y."/>
            <person name="Gibbons J.G."/>
            <person name="Terashima K."/>
            <person name="Grigoriev I.V."/>
            <person name="Hibbett D."/>
        </authorList>
    </citation>
    <scope>NUCLEOTIDE SEQUENCE</scope>
    <source>
        <strain evidence="2">Sp2 HRB7682 ss15</strain>
    </source>
</reference>
<name>A0A9W9ATB8_9AGAR</name>
<evidence type="ECO:0000313" key="2">
    <source>
        <dbReference type="EMBL" id="KAJ4489756.1"/>
    </source>
</evidence>
<gene>
    <name evidence="2" type="ORF">C8J55DRAFT_557663</name>
</gene>
<evidence type="ECO:0000256" key="1">
    <source>
        <dbReference type="SAM" id="MobiDB-lite"/>
    </source>
</evidence>
<feature type="region of interest" description="Disordered" evidence="1">
    <location>
        <begin position="256"/>
        <end position="278"/>
    </location>
</feature>
<evidence type="ECO:0000313" key="3">
    <source>
        <dbReference type="Proteomes" id="UP001150238"/>
    </source>
</evidence>
<dbReference type="AlphaFoldDB" id="A0A9W9ATB8"/>
<reference evidence="2" key="1">
    <citation type="submission" date="2022-08" db="EMBL/GenBank/DDBJ databases">
        <authorList>
            <consortium name="DOE Joint Genome Institute"/>
            <person name="Min B."/>
            <person name="Riley R."/>
            <person name="Sierra-Patev S."/>
            <person name="Naranjo-Ortiz M."/>
            <person name="Looney B."/>
            <person name="Konkel Z."/>
            <person name="Slot J.C."/>
            <person name="Sakamoto Y."/>
            <person name="Steenwyk J.L."/>
            <person name="Rokas A."/>
            <person name="Carro J."/>
            <person name="Camarero S."/>
            <person name="Ferreira P."/>
            <person name="Molpeceres G."/>
            <person name="Ruiz-Duenas F.J."/>
            <person name="Serrano A."/>
            <person name="Henrissat B."/>
            <person name="Drula E."/>
            <person name="Hughes K.W."/>
            <person name="Mata J.L."/>
            <person name="Ishikawa N.K."/>
            <person name="Vargas-Isla R."/>
            <person name="Ushijima S."/>
            <person name="Smith C.A."/>
            <person name="Ahrendt S."/>
            <person name="Andreopoulos W."/>
            <person name="He G."/>
            <person name="Labutti K."/>
            <person name="Lipzen A."/>
            <person name="Ng V."/>
            <person name="Sandor L."/>
            <person name="Barry K."/>
            <person name="Martinez A.T."/>
            <person name="Xiao Y."/>
            <person name="Gibbons J.G."/>
            <person name="Terashima K."/>
            <person name="Hibbett D.S."/>
            <person name="Grigoriev I.V."/>
        </authorList>
    </citation>
    <scope>NUCLEOTIDE SEQUENCE</scope>
    <source>
        <strain evidence="2">Sp2 HRB7682 ss15</strain>
    </source>
</reference>